<dbReference type="InterPro" id="IPR011716">
    <property type="entry name" value="TPR-3"/>
</dbReference>
<reference evidence="2" key="1">
    <citation type="submission" date="2019-11" db="EMBL/GenBank/DDBJ databases">
        <authorList>
            <person name="Liu Y."/>
            <person name="Hou J."/>
            <person name="Li T.-Q."/>
            <person name="Guan C.-H."/>
            <person name="Wu X."/>
            <person name="Wu H.-Z."/>
            <person name="Ling F."/>
            <person name="Zhang R."/>
            <person name="Shi X.-G."/>
            <person name="Ren J.-P."/>
            <person name="Chen E.-F."/>
            <person name="Sun J.-M."/>
        </authorList>
    </citation>
    <scope>NUCLEOTIDE SEQUENCE</scope>
    <source>
        <strain evidence="2">Adult_tree_wgs_1</strain>
        <tissue evidence="2">Leaves</tissue>
    </source>
</reference>
<evidence type="ECO:0000256" key="1">
    <source>
        <dbReference type="PROSITE-ProRule" id="PRU00339"/>
    </source>
</evidence>
<dbReference type="Pfam" id="PF07720">
    <property type="entry name" value="TPR_3"/>
    <property type="match status" value="1"/>
</dbReference>
<keyword evidence="1" id="KW-0802">TPR repeat</keyword>
<sequence>MPANSSVMVVTLARSRDKIASAKNFLFAYIVLLYFSRYHETITYYEKALAVSTRSLSTYAGLAYTYHLQDNFTAAITYYHMALWLKPDNQFCTEKVDISSGKRMLPWCRAQNGFPSKRFIYILRT</sequence>
<dbReference type="Proteomes" id="UP000626092">
    <property type="component" value="Unassembled WGS sequence"/>
</dbReference>
<accession>A0A834HA74</accession>
<evidence type="ECO:0000313" key="3">
    <source>
        <dbReference type="Proteomes" id="UP000626092"/>
    </source>
</evidence>
<name>A0A834HA74_RHOSS</name>
<dbReference type="EMBL" id="WJXA01000002">
    <property type="protein sequence ID" value="KAF7150262.1"/>
    <property type="molecule type" value="Genomic_DNA"/>
</dbReference>
<dbReference type="PROSITE" id="PS50005">
    <property type="entry name" value="TPR"/>
    <property type="match status" value="1"/>
</dbReference>
<gene>
    <name evidence="2" type="ORF">RHSIM_Rhsim02G0051300</name>
</gene>
<dbReference type="Gene3D" id="1.25.40.10">
    <property type="entry name" value="Tetratricopeptide repeat domain"/>
    <property type="match status" value="1"/>
</dbReference>
<comment type="caution">
    <text evidence="2">The sequence shown here is derived from an EMBL/GenBank/DDBJ whole genome shotgun (WGS) entry which is preliminary data.</text>
</comment>
<dbReference type="InterPro" id="IPR019734">
    <property type="entry name" value="TPR_rpt"/>
</dbReference>
<dbReference type="SUPFAM" id="SSF48452">
    <property type="entry name" value="TPR-like"/>
    <property type="match status" value="1"/>
</dbReference>
<evidence type="ECO:0000313" key="2">
    <source>
        <dbReference type="EMBL" id="KAF7150262.1"/>
    </source>
</evidence>
<dbReference type="AlphaFoldDB" id="A0A834HA74"/>
<protein>
    <submittedName>
        <fullName evidence="2">Uncharacterized protein</fullName>
    </submittedName>
</protein>
<organism evidence="2 3">
    <name type="scientific">Rhododendron simsii</name>
    <name type="common">Sims's rhododendron</name>
    <dbReference type="NCBI Taxonomy" id="118357"/>
    <lineage>
        <taxon>Eukaryota</taxon>
        <taxon>Viridiplantae</taxon>
        <taxon>Streptophyta</taxon>
        <taxon>Embryophyta</taxon>
        <taxon>Tracheophyta</taxon>
        <taxon>Spermatophyta</taxon>
        <taxon>Magnoliopsida</taxon>
        <taxon>eudicotyledons</taxon>
        <taxon>Gunneridae</taxon>
        <taxon>Pentapetalae</taxon>
        <taxon>asterids</taxon>
        <taxon>Ericales</taxon>
        <taxon>Ericaceae</taxon>
        <taxon>Ericoideae</taxon>
        <taxon>Rhodoreae</taxon>
        <taxon>Rhododendron</taxon>
    </lineage>
</organism>
<dbReference type="OrthoDB" id="10006270at2759"/>
<dbReference type="InterPro" id="IPR011990">
    <property type="entry name" value="TPR-like_helical_dom_sf"/>
</dbReference>
<proteinExistence type="predicted"/>
<feature type="repeat" description="TPR" evidence="1">
    <location>
        <begin position="56"/>
        <end position="89"/>
    </location>
</feature>
<keyword evidence="3" id="KW-1185">Reference proteome</keyword>